<accession>A0A0N0KLQ0</accession>
<evidence type="ECO:0000313" key="2">
    <source>
        <dbReference type="EMBL" id="KPG29123.1"/>
    </source>
</evidence>
<dbReference type="GeneID" id="45765853"/>
<dbReference type="AlphaFoldDB" id="A0A0N0KLQ0"/>
<name>A0A0N0KLQ0_9MYCO</name>
<organism evidence="1 4">
    <name type="scientific">Mycobacteroides immunogenum</name>
    <dbReference type="NCBI Taxonomy" id="83262"/>
    <lineage>
        <taxon>Bacteria</taxon>
        <taxon>Bacillati</taxon>
        <taxon>Actinomycetota</taxon>
        <taxon>Actinomycetes</taxon>
        <taxon>Mycobacteriales</taxon>
        <taxon>Mycobacteriaceae</taxon>
        <taxon>Mycobacteroides</taxon>
    </lineage>
</organism>
<dbReference type="Proteomes" id="UP000037962">
    <property type="component" value="Unassembled WGS sequence"/>
</dbReference>
<evidence type="ECO:0000313" key="1">
    <source>
        <dbReference type="EMBL" id="KPG09636.1"/>
    </source>
</evidence>
<keyword evidence="5" id="KW-1185">Reference proteome</keyword>
<gene>
    <name evidence="1" type="ORF">AN908_14875</name>
    <name evidence="2" type="ORF">AN912_20690</name>
    <name evidence="3" type="ORF">AWB85_08090</name>
</gene>
<evidence type="ECO:0000313" key="3">
    <source>
        <dbReference type="EMBL" id="OAT68919.1"/>
    </source>
</evidence>
<dbReference type="InterPro" id="IPR009380">
    <property type="entry name" value="DUF1036"/>
</dbReference>
<dbReference type="Pfam" id="PF06282">
    <property type="entry name" value="DUF1036"/>
    <property type="match status" value="1"/>
</dbReference>
<dbReference type="EMBL" id="LJFS01000031">
    <property type="protein sequence ID" value="KPG29123.1"/>
    <property type="molecule type" value="Genomic_DNA"/>
</dbReference>
<protein>
    <recommendedName>
        <fullName evidence="7">DUF1036 domain-containing protein</fullName>
    </recommendedName>
</protein>
<evidence type="ECO:0008006" key="7">
    <source>
        <dbReference type="Google" id="ProtNLM"/>
    </source>
</evidence>
<reference evidence="3 6" key="2">
    <citation type="submission" date="2016-01" db="EMBL/GenBank/DDBJ databases">
        <title>Mycobacterium immunogenum strain CD11_6 genome sequencing and assembly.</title>
        <authorList>
            <person name="Kaur G."/>
            <person name="Nair G.R."/>
            <person name="Mayilraj S."/>
        </authorList>
    </citation>
    <scope>NUCLEOTIDE SEQUENCE [LARGE SCALE GENOMIC DNA]</scope>
    <source>
        <strain evidence="3 6">CD11-6</strain>
    </source>
</reference>
<dbReference type="EMBL" id="LJFO01000008">
    <property type="protein sequence ID" value="KPG09636.1"/>
    <property type="molecule type" value="Genomic_DNA"/>
</dbReference>
<evidence type="ECO:0000313" key="4">
    <source>
        <dbReference type="Proteomes" id="UP000037843"/>
    </source>
</evidence>
<comment type="caution">
    <text evidence="1">The sequence shown here is derived from an EMBL/GenBank/DDBJ whole genome shotgun (WGS) entry which is preliminary data.</text>
</comment>
<dbReference type="Proteomes" id="UP000037843">
    <property type="component" value="Unassembled WGS sequence"/>
</dbReference>
<dbReference type="PATRIC" id="fig|83262.10.peg.1451"/>
<dbReference type="EMBL" id="LQYE01000012">
    <property type="protein sequence ID" value="OAT68919.1"/>
    <property type="molecule type" value="Genomic_DNA"/>
</dbReference>
<proteinExistence type="predicted"/>
<reference evidence="4 5" key="1">
    <citation type="submission" date="2015-09" db="EMBL/GenBank/DDBJ databases">
        <title>Genome Sequences of Mycobacterium immunogenum Isolates, Recuperated from a Chloraminated Drinking Water Distribution System Simulator Subjected to Episodes of Nitrification.</title>
        <authorList>
            <person name="Gomez-Alvarez V."/>
            <person name="Revetta R.P."/>
        </authorList>
    </citation>
    <scope>NUCLEOTIDE SEQUENCE [LARGE SCALE GENOMIC DNA]</scope>
    <source>
        <strain evidence="1 4">H008</strain>
        <strain evidence="2 5">H076</strain>
    </source>
</reference>
<evidence type="ECO:0000313" key="5">
    <source>
        <dbReference type="Proteomes" id="UP000037962"/>
    </source>
</evidence>
<dbReference type="KEGG" id="miz:BAB75_18455"/>
<dbReference type="STRING" id="83262.BAB75_18455"/>
<dbReference type="OrthoDB" id="9806840at2"/>
<sequence>MPWLAFHNNYGLPVSVAVMQVDSDACGGEYGGWATHGWWNLNPGESKTAIWTKYDAAYYYAKASNGAWWGDVNGPRVYVNPYYRFDSCLLIGTSTWDVVKMRRVGVGSFLFNTHTVNLNP</sequence>
<dbReference type="RefSeq" id="WP_043080309.1">
    <property type="nucleotide sequence ID" value="NZ_CP011530.1"/>
</dbReference>
<dbReference type="Proteomes" id="UP000186919">
    <property type="component" value="Unassembled WGS sequence"/>
</dbReference>
<evidence type="ECO:0000313" key="6">
    <source>
        <dbReference type="Proteomes" id="UP000186919"/>
    </source>
</evidence>